<dbReference type="AlphaFoldDB" id="V5SFR4"/>
<dbReference type="KEGG" id="hni:W911_14410"/>
<protein>
    <recommendedName>
        <fullName evidence="4">Trehalose 6-phosphate phosphatase</fullName>
        <ecNumber evidence="4">3.1.3.12</ecNumber>
    </recommendedName>
</protein>
<dbReference type="Gene3D" id="3.40.50.1000">
    <property type="entry name" value="HAD superfamily/HAD-like"/>
    <property type="match status" value="1"/>
</dbReference>
<dbReference type="PANTHER" id="PTHR43768">
    <property type="entry name" value="TREHALOSE 6-PHOSPHATE PHOSPHATASE"/>
    <property type="match status" value="1"/>
</dbReference>
<dbReference type="STRING" id="1029756.W911_14410"/>
<dbReference type="GO" id="GO:0004805">
    <property type="term" value="F:trehalose-phosphatase activity"/>
    <property type="evidence" value="ECO:0007669"/>
    <property type="project" value="UniProtKB-EC"/>
</dbReference>
<comment type="pathway">
    <text evidence="1 4">Glycan biosynthesis; trehalose biosynthesis.</text>
</comment>
<keyword evidence="6" id="KW-1185">Reference proteome</keyword>
<dbReference type="Gene3D" id="3.30.70.1020">
    <property type="entry name" value="Trehalose-6-phosphate phosphatase related protein, domain 2"/>
    <property type="match status" value="1"/>
</dbReference>
<dbReference type="InterPro" id="IPR036412">
    <property type="entry name" value="HAD-like_sf"/>
</dbReference>
<dbReference type="Proteomes" id="UP000018542">
    <property type="component" value="Chromosome"/>
</dbReference>
<comment type="catalytic activity">
    <reaction evidence="4">
        <text>alpha,alpha-trehalose 6-phosphate + H2O = alpha,alpha-trehalose + phosphate</text>
        <dbReference type="Rhea" id="RHEA:23420"/>
        <dbReference type="ChEBI" id="CHEBI:15377"/>
        <dbReference type="ChEBI" id="CHEBI:16551"/>
        <dbReference type="ChEBI" id="CHEBI:43474"/>
        <dbReference type="ChEBI" id="CHEBI:58429"/>
        <dbReference type="EC" id="3.1.3.12"/>
    </reaction>
</comment>
<dbReference type="InterPro" id="IPR006379">
    <property type="entry name" value="HAD-SF_hydro_IIB"/>
</dbReference>
<gene>
    <name evidence="5" type="ORF">W911_14410</name>
</gene>
<dbReference type="InterPro" id="IPR023214">
    <property type="entry name" value="HAD_sf"/>
</dbReference>
<dbReference type="PATRIC" id="fig|1029756.8.peg.2999"/>
<proteinExistence type="inferred from homology"/>
<dbReference type="SUPFAM" id="SSF56784">
    <property type="entry name" value="HAD-like"/>
    <property type="match status" value="1"/>
</dbReference>
<comment type="similarity">
    <text evidence="2 4">Belongs to the trehalose phosphatase family.</text>
</comment>
<dbReference type="RefSeq" id="WP_023788196.1">
    <property type="nucleotide sequence ID" value="NC_022997.1"/>
</dbReference>
<dbReference type="HOGENOM" id="CLU_037265_2_0_5"/>
<comment type="function">
    <text evidence="4">Removes the phosphate from trehalose 6-phosphate to produce free trehalose.</text>
</comment>
<keyword evidence="3 4" id="KW-0378">Hydrolase</keyword>
<dbReference type="OrthoDB" id="9814913at2"/>
<accession>V5SFR4</accession>
<evidence type="ECO:0000256" key="2">
    <source>
        <dbReference type="ARBA" id="ARBA00008770"/>
    </source>
</evidence>
<evidence type="ECO:0000313" key="6">
    <source>
        <dbReference type="Proteomes" id="UP000018542"/>
    </source>
</evidence>
<dbReference type="EMBL" id="CP006912">
    <property type="protein sequence ID" value="AHB49332.1"/>
    <property type="molecule type" value="Genomic_DNA"/>
</dbReference>
<evidence type="ECO:0000256" key="4">
    <source>
        <dbReference type="RuleBase" id="RU361117"/>
    </source>
</evidence>
<dbReference type="GO" id="GO:0046872">
    <property type="term" value="F:metal ion binding"/>
    <property type="evidence" value="ECO:0007669"/>
    <property type="project" value="UniProtKB-KW"/>
</dbReference>
<dbReference type="InterPro" id="IPR044651">
    <property type="entry name" value="OTSB-like"/>
</dbReference>
<dbReference type="Pfam" id="PF02358">
    <property type="entry name" value="Trehalose_PPase"/>
    <property type="match status" value="1"/>
</dbReference>
<dbReference type="InterPro" id="IPR003337">
    <property type="entry name" value="Trehalose_PPase"/>
</dbReference>
<dbReference type="NCBIfam" id="TIGR01484">
    <property type="entry name" value="HAD-SF-IIB"/>
    <property type="match status" value="1"/>
</dbReference>
<dbReference type="PANTHER" id="PTHR43768:SF3">
    <property type="entry name" value="TREHALOSE 6-PHOSPHATE PHOSPHATASE"/>
    <property type="match status" value="1"/>
</dbReference>
<dbReference type="GO" id="GO:0005992">
    <property type="term" value="P:trehalose biosynthetic process"/>
    <property type="evidence" value="ECO:0007669"/>
    <property type="project" value="UniProtKB-UniPathway"/>
</dbReference>
<organism evidence="5 6">
    <name type="scientific">Hyphomicrobium nitrativorans NL23</name>
    <dbReference type="NCBI Taxonomy" id="1029756"/>
    <lineage>
        <taxon>Bacteria</taxon>
        <taxon>Pseudomonadati</taxon>
        <taxon>Pseudomonadota</taxon>
        <taxon>Alphaproteobacteria</taxon>
        <taxon>Hyphomicrobiales</taxon>
        <taxon>Hyphomicrobiaceae</taxon>
        <taxon>Hyphomicrobium</taxon>
    </lineage>
</organism>
<comment type="cofactor">
    <cofactor evidence="4">
        <name>Mg(2+)</name>
        <dbReference type="ChEBI" id="CHEBI:18420"/>
    </cofactor>
</comment>
<evidence type="ECO:0000256" key="1">
    <source>
        <dbReference type="ARBA" id="ARBA00005199"/>
    </source>
</evidence>
<dbReference type="UniPathway" id="UPA00299"/>
<reference evidence="5 6" key="1">
    <citation type="journal article" date="2014" name="Genome Announc.">
        <title>Complete Genome Sequence of Hyphomicrobium nitrativorans Strain NL23, a Denitrifying Bacterium Isolated from Biofilm of a Methanol-Fed Denitrification System Treating Seawater at the Montreal Biodome.</title>
        <authorList>
            <person name="Martineau C."/>
            <person name="Villeneuve C."/>
            <person name="Mauffrey F."/>
            <person name="Villemur R."/>
        </authorList>
    </citation>
    <scope>NUCLEOTIDE SEQUENCE [LARGE SCALE GENOMIC DNA]</scope>
    <source>
        <strain evidence="5">NL23</strain>
    </source>
</reference>
<evidence type="ECO:0000313" key="5">
    <source>
        <dbReference type="EMBL" id="AHB49332.1"/>
    </source>
</evidence>
<keyword evidence="4" id="KW-0460">Magnesium</keyword>
<keyword evidence="4" id="KW-0479">Metal-binding</keyword>
<dbReference type="EC" id="3.1.3.12" evidence="4"/>
<dbReference type="NCBIfam" id="TIGR00685">
    <property type="entry name" value="T6PP"/>
    <property type="match status" value="1"/>
</dbReference>
<evidence type="ECO:0000256" key="3">
    <source>
        <dbReference type="ARBA" id="ARBA00022801"/>
    </source>
</evidence>
<sequence length="275" mass="29044">MKQRSTATDRIPEATSRLAACTDFVLSNPGRYALFLDVDGTLIELADTPEAVIVPDGLIALLQRLALGLDGAMAIVTGRLISDIDHLLSPLRLAAAGVHGAEMRLDPDLEIERVTAGLPDEIIQTMRKLALDIPGVIAEPKGGGLALHYRLAPDAEREILAALTAAIERHAGALELVPGKKIFEVVPSGLSKGTALAKLATLPAFRNRIPIMIGDDVGDEPAFAVAEGLKGFGLRVAGEHHPPDIADFPGPSAVMCWLDQLSHRLPAAGKLHSLS</sequence>
<name>V5SFR4_9HYPH</name>